<name>A0A914Y8A1_9BILA</name>
<sequence>MRDGGQIQLTGSGFLALGADLAFSDVKKQGGDQCQARVQGKASVALAGLPASKPNIDYVMTVRDGRTRFQRDDGRGGLEAVQGSFDLRLLGLFSYEHGGLQEGQTFPRQDFQINLDKRSQSNANVLRIHTGAKTVGAQQSWHQSAHTGHQFPGYGLVLPGCADGDEARKYSERCPVHGGCDATEVNLRLTGLRYTEYLYPENSGLKNFVRRCYGAIHLAIRISSRVLHCKELFMATKKSVENSGDKFIEEVKASLDEAEKLMREAAEATGDKAGELREKALRSLRVTRDSLHDAQEAVVEHSVRAAKATDNYVHDKPWQAIGVAGIVGLMFGMLISRR</sequence>
<evidence type="ECO:0000256" key="5">
    <source>
        <dbReference type="ARBA" id="ARBA00022692"/>
    </source>
</evidence>
<dbReference type="InterPro" id="IPR043605">
    <property type="entry name" value="DUF883_C"/>
</dbReference>
<evidence type="ECO:0000313" key="10">
    <source>
        <dbReference type="Proteomes" id="UP000887577"/>
    </source>
</evidence>
<protein>
    <submittedName>
        <fullName evidence="11">DUF883 domain-containing protein</fullName>
    </submittedName>
</protein>
<comment type="similarity">
    <text evidence="2">Belongs to the ElaB/YgaM/YqjD family.</text>
</comment>
<evidence type="ECO:0000256" key="1">
    <source>
        <dbReference type="ARBA" id="ARBA00004377"/>
    </source>
</evidence>
<dbReference type="GO" id="GO:0005886">
    <property type="term" value="C:plasma membrane"/>
    <property type="evidence" value="ECO:0007669"/>
    <property type="project" value="UniProtKB-SubCell"/>
</dbReference>
<keyword evidence="10" id="KW-1185">Reference proteome</keyword>
<dbReference type="AlphaFoldDB" id="A0A914Y8A1"/>
<evidence type="ECO:0000256" key="3">
    <source>
        <dbReference type="ARBA" id="ARBA00022475"/>
    </source>
</evidence>
<evidence type="ECO:0000256" key="4">
    <source>
        <dbReference type="ARBA" id="ARBA00022519"/>
    </source>
</evidence>
<evidence type="ECO:0000313" key="11">
    <source>
        <dbReference type="WBParaSite" id="PSU_v2.g16426.t1"/>
    </source>
</evidence>
<proteinExistence type="inferred from homology"/>
<dbReference type="Pfam" id="PF05957">
    <property type="entry name" value="DUF883"/>
    <property type="match status" value="1"/>
</dbReference>
<keyword evidence="5" id="KW-0812">Transmembrane</keyword>
<dbReference type="InterPro" id="IPR043604">
    <property type="entry name" value="DUF883_N"/>
</dbReference>
<reference evidence="11" key="1">
    <citation type="submission" date="2022-11" db="UniProtKB">
        <authorList>
            <consortium name="WormBaseParasite"/>
        </authorList>
    </citation>
    <scope>IDENTIFICATION</scope>
</reference>
<evidence type="ECO:0000259" key="9">
    <source>
        <dbReference type="Pfam" id="PF19029"/>
    </source>
</evidence>
<dbReference type="Pfam" id="PF19029">
    <property type="entry name" value="DUF883_C"/>
    <property type="match status" value="1"/>
</dbReference>
<comment type="subcellular location">
    <subcellularLocation>
        <location evidence="1">Cell inner membrane</location>
        <topology evidence="1">Single-pass membrane protein</topology>
    </subcellularLocation>
</comment>
<dbReference type="PANTHER" id="PTHR35893">
    <property type="entry name" value="INNER MEMBRANE PROTEIN-RELATED"/>
    <property type="match status" value="1"/>
</dbReference>
<evidence type="ECO:0000256" key="6">
    <source>
        <dbReference type="ARBA" id="ARBA00022989"/>
    </source>
</evidence>
<evidence type="ECO:0000256" key="2">
    <source>
        <dbReference type="ARBA" id="ARBA00010423"/>
    </source>
</evidence>
<keyword evidence="3" id="KW-1003">Cell membrane</keyword>
<organism evidence="10 11">
    <name type="scientific">Panagrolaimus superbus</name>
    <dbReference type="NCBI Taxonomy" id="310955"/>
    <lineage>
        <taxon>Eukaryota</taxon>
        <taxon>Metazoa</taxon>
        <taxon>Ecdysozoa</taxon>
        <taxon>Nematoda</taxon>
        <taxon>Chromadorea</taxon>
        <taxon>Rhabditida</taxon>
        <taxon>Tylenchina</taxon>
        <taxon>Panagrolaimomorpha</taxon>
        <taxon>Panagrolaimoidea</taxon>
        <taxon>Panagrolaimidae</taxon>
        <taxon>Panagrolaimus</taxon>
    </lineage>
</organism>
<feature type="domain" description="DUF883" evidence="9">
    <location>
        <begin position="309"/>
        <end position="338"/>
    </location>
</feature>
<evidence type="ECO:0000256" key="7">
    <source>
        <dbReference type="ARBA" id="ARBA00023136"/>
    </source>
</evidence>
<evidence type="ECO:0000259" key="8">
    <source>
        <dbReference type="Pfam" id="PF05957"/>
    </source>
</evidence>
<keyword evidence="7" id="KW-0472">Membrane</keyword>
<dbReference type="GO" id="GO:0043022">
    <property type="term" value="F:ribosome binding"/>
    <property type="evidence" value="ECO:0007669"/>
    <property type="project" value="InterPro"/>
</dbReference>
<dbReference type="InterPro" id="IPR010279">
    <property type="entry name" value="YqjD/ElaB"/>
</dbReference>
<dbReference type="Proteomes" id="UP000887577">
    <property type="component" value="Unplaced"/>
</dbReference>
<dbReference type="WBParaSite" id="PSU_v2.g16426.t1">
    <property type="protein sequence ID" value="PSU_v2.g16426.t1"/>
    <property type="gene ID" value="PSU_v2.g16426"/>
</dbReference>
<keyword evidence="6" id="KW-1133">Transmembrane helix</keyword>
<keyword evidence="4" id="KW-0997">Cell inner membrane</keyword>
<dbReference type="PANTHER" id="PTHR35893:SF3">
    <property type="entry name" value="INNER MEMBRANE PROTEIN"/>
    <property type="match status" value="1"/>
</dbReference>
<accession>A0A914Y8A1</accession>
<feature type="domain" description="DUF883" evidence="8">
    <location>
        <begin position="246"/>
        <end position="297"/>
    </location>
</feature>